<feature type="domain" description="Reverse transcriptase" evidence="1">
    <location>
        <begin position="65"/>
        <end position="200"/>
    </location>
</feature>
<evidence type="ECO:0000313" key="3">
    <source>
        <dbReference type="EMBL" id="GAQ92078.1"/>
    </source>
</evidence>
<dbReference type="OMA" id="RTHEEYY"/>
<keyword evidence="3" id="KW-0695">RNA-directed DNA polymerase</keyword>
<dbReference type="InterPro" id="IPR043502">
    <property type="entry name" value="DNA/RNA_pol_sf"/>
</dbReference>
<dbReference type="InterPro" id="IPR043128">
    <property type="entry name" value="Rev_trsase/Diguanyl_cyclase"/>
</dbReference>
<dbReference type="PANTHER" id="PTHR24559">
    <property type="entry name" value="TRANSPOSON TY3-I GAG-POL POLYPROTEIN"/>
    <property type="match status" value="1"/>
</dbReference>
<dbReference type="InterPro" id="IPR041577">
    <property type="entry name" value="RT_RNaseH_2"/>
</dbReference>
<feature type="domain" description="Reverse transcriptase/retrotransposon-derived protein RNase H-like" evidence="2">
    <location>
        <begin position="216"/>
        <end position="257"/>
    </location>
</feature>
<reference evidence="3 4" key="1">
    <citation type="journal article" date="2014" name="Nat. Commun.">
        <title>Klebsormidium flaccidum genome reveals primary factors for plant terrestrial adaptation.</title>
        <authorList>
            <person name="Hori K."/>
            <person name="Maruyama F."/>
            <person name="Fujisawa T."/>
            <person name="Togashi T."/>
            <person name="Yamamoto N."/>
            <person name="Seo M."/>
            <person name="Sato S."/>
            <person name="Yamada T."/>
            <person name="Mori H."/>
            <person name="Tajima N."/>
            <person name="Moriyama T."/>
            <person name="Ikeuchi M."/>
            <person name="Watanabe M."/>
            <person name="Wada H."/>
            <person name="Kobayashi K."/>
            <person name="Saito M."/>
            <person name="Masuda T."/>
            <person name="Sasaki-Sekimoto Y."/>
            <person name="Mashiguchi K."/>
            <person name="Awai K."/>
            <person name="Shimojima M."/>
            <person name="Masuda S."/>
            <person name="Iwai M."/>
            <person name="Nobusawa T."/>
            <person name="Narise T."/>
            <person name="Kondo S."/>
            <person name="Saito H."/>
            <person name="Sato R."/>
            <person name="Murakawa M."/>
            <person name="Ihara Y."/>
            <person name="Oshima-Yamada Y."/>
            <person name="Ohtaka K."/>
            <person name="Satoh M."/>
            <person name="Sonobe K."/>
            <person name="Ishii M."/>
            <person name="Ohtani R."/>
            <person name="Kanamori-Sato M."/>
            <person name="Honoki R."/>
            <person name="Miyazaki D."/>
            <person name="Mochizuki H."/>
            <person name="Umetsu J."/>
            <person name="Higashi K."/>
            <person name="Shibata D."/>
            <person name="Kamiya Y."/>
            <person name="Sato N."/>
            <person name="Nakamura Y."/>
            <person name="Tabata S."/>
            <person name="Ida S."/>
            <person name="Kurokawa K."/>
            <person name="Ohta H."/>
        </authorList>
    </citation>
    <scope>NUCLEOTIDE SEQUENCE [LARGE SCALE GENOMIC DNA]</scope>
    <source>
        <strain evidence="3 4">NIES-2285</strain>
    </source>
</reference>
<dbReference type="PANTHER" id="PTHR24559:SF444">
    <property type="entry name" value="REVERSE TRANSCRIPTASE DOMAIN-CONTAINING PROTEIN"/>
    <property type="match status" value="1"/>
</dbReference>
<proteinExistence type="predicted"/>
<dbReference type="GO" id="GO:0016787">
    <property type="term" value="F:hydrolase activity"/>
    <property type="evidence" value="ECO:0007669"/>
    <property type="project" value="UniProtKB-KW"/>
</dbReference>
<dbReference type="Pfam" id="PF00078">
    <property type="entry name" value="RVT_1"/>
    <property type="match status" value="1"/>
</dbReference>
<dbReference type="OrthoDB" id="2431547at2759"/>
<keyword evidence="3" id="KW-0548">Nucleotidyltransferase</keyword>
<dbReference type="STRING" id="105231.A0A1Y1IV02"/>
<dbReference type="EMBL" id="DF237867">
    <property type="protein sequence ID" value="GAQ92078.1"/>
    <property type="molecule type" value="Genomic_DNA"/>
</dbReference>
<evidence type="ECO:0000259" key="1">
    <source>
        <dbReference type="Pfam" id="PF00078"/>
    </source>
</evidence>
<dbReference type="InterPro" id="IPR000477">
    <property type="entry name" value="RT_dom"/>
</dbReference>
<dbReference type="GO" id="GO:0004519">
    <property type="term" value="F:endonuclease activity"/>
    <property type="evidence" value="ECO:0007669"/>
    <property type="project" value="UniProtKB-KW"/>
</dbReference>
<keyword evidence="3" id="KW-0808">Transferase</keyword>
<dbReference type="Gene3D" id="3.10.10.10">
    <property type="entry name" value="HIV Type 1 Reverse Transcriptase, subunit A, domain 1"/>
    <property type="match status" value="1"/>
</dbReference>
<dbReference type="SUPFAM" id="SSF56672">
    <property type="entry name" value="DNA/RNA polymerases"/>
    <property type="match status" value="1"/>
</dbReference>
<dbReference type="Gene3D" id="3.30.70.270">
    <property type="match status" value="1"/>
</dbReference>
<sequence length="259" mass="29995">MSEMTTVRGETFSIPVTDDTPIFRHQYWLSQSEKESLNEHIEERIKCGFSRPSSSPWAFPTTMPPKKDEHGNWMLKRPCGDYWELNKVSVTDHYPLPTPEEIFDQLQGATWFTTLDLRWGYHQGAIDEKDCCKTAFWGPWGLFEWVVMPFGLKNAPAFFQRMMDTTLRAQFEFCRCYIDDMIIFNKSFDEHLVHLRAVFKSSCAANGFGVIRRSRHADRSSAGLGAVLAQRDEEGKEYVVAYASRSNNRTQLNYSSYHG</sequence>
<keyword evidence="4" id="KW-1185">Reference proteome</keyword>
<dbReference type="InterPro" id="IPR053134">
    <property type="entry name" value="RNA-dir_DNA_polymerase"/>
</dbReference>
<evidence type="ECO:0000259" key="2">
    <source>
        <dbReference type="Pfam" id="PF17919"/>
    </source>
</evidence>
<gene>
    <name evidence="3" type="ORF">KFL_009180010</name>
</gene>
<name>A0A1Y1IV02_KLENI</name>
<dbReference type="Proteomes" id="UP000054558">
    <property type="component" value="Unassembled WGS sequence"/>
</dbReference>
<accession>A0A1Y1IV02</accession>
<dbReference type="CDD" id="cd01647">
    <property type="entry name" value="RT_LTR"/>
    <property type="match status" value="1"/>
</dbReference>
<dbReference type="AlphaFoldDB" id="A0A1Y1IV02"/>
<protein>
    <submittedName>
        <fullName evidence="3">Retrotransposon reverse transcriptase</fullName>
    </submittedName>
</protein>
<organism evidence="3 4">
    <name type="scientific">Klebsormidium nitens</name>
    <name type="common">Green alga</name>
    <name type="synonym">Ulothrix nitens</name>
    <dbReference type="NCBI Taxonomy" id="105231"/>
    <lineage>
        <taxon>Eukaryota</taxon>
        <taxon>Viridiplantae</taxon>
        <taxon>Streptophyta</taxon>
        <taxon>Klebsormidiophyceae</taxon>
        <taxon>Klebsormidiales</taxon>
        <taxon>Klebsormidiaceae</taxon>
        <taxon>Klebsormidium</taxon>
    </lineage>
</organism>
<dbReference type="Pfam" id="PF17919">
    <property type="entry name" value="RT_RNaseH_2"/>
    <property type="match status" value="1"/>
</dbReference>
<dbReference type="GO" id="GO:0003964">
    <property type="term" value="F:RNA-directed DNA polymerase activity"/>
    <property type="evidence" value="ECO:0007669"/>
    <property type="project" value="UniProtKB-KW"/>
</dbReference>
<evidence type="ECO:0000313" key="4">
    <source>
        <dbReference type="Proteomes" id="UP000054558"/>
    </source>
</evidence>